<protein>
    <recommendedName>
        <fullName evidence="1">Copper chaperone CopZ</fullName>
    </recommendedName>
</protein>
<dbReference type="Gene3D" id="3.30.70.100">
    <property type="match status" value="1"/>
</dbReference>
<dbReference type="NCBIfam" id="TIGR00003">
    <property type="entry name" value="copper ion binding protein"/>
    <property type="match status" value="1"/>
</dbReference>
<keyword evidence="2" id="KW-0479">Metal-binding</keyword>
<evidence type="ECO:0000256" key="3">
    <source>
        <dbReference type="ARBA" id="ARBA00023008"/>
    </source>
</evidence>
<dbReference type="InterPro" id="IPR036163">
    <property type="entry name" value="HMA_dom_sf"/>
</dbReference>
<comment type="caution">
    <text evidence="5">The sequence shown here is derived from an EMBL/GenBank/DDBJ whole genome shotgun (WGS) entry which is preliminary data.</text>
</comment>
<evidence type="ECO:0000313" key="6">
    <source>
        <dbReference type="Proteomes" id="UP000657177"/>
    </source>
</evidence>
<dbReference type="PRINTS" id="PR00944">
    <property type="entry name" value="CUEXPORT"/>
</dbReference>
<dbReference type="RefSeq" id="WP_181338914.1">
    <property type="nucleotide sequence ID" value="NZ_JAAKDE010000004.1"/>
</dbReference>
<evidence type="ECO:0000313" key="5">
    <source>
        <dbReference type="EMBL" id="MBA2132468.1"/>
    </source>
</evidence>
<keyword evidence="6" id="KW-1185">Reference proteome</keyword>
<dbReference type="PROSITE" id="PS50846">
    <property type="entry name" value="HMA_2"/>
    <property type="match status" value="1"/>
</dbReference>
<dbReference type="PANTHER" id="PTHR46594">
    <property type="entry name" value="P-TYPE CATION-TRANSPORTING ATPASE"/>
    <property type="match status" value="1"/>
</dbReference>
<sequence length="71" mass="7795">MEKVIQIEGMSCQHCVGHVETALRQVAGVRTVRVDLAQKRATVEVDATVTDEQLKNAVEELGYDVKAIKDA</sequence>
<evidence type="ECO:0000256" key="1">
    <source>
        <dbReference type="ARBA" id="ARBA00015313"/>
    </source>
</evidence>
<dbReference type="Pfam" id="PF00403">
    <property type="entry name" value="HMA"/>
    <property type="match status" value="1"/>
</dbReference>
<dbReference type="CDD" id="cd00371">
    <property type="entry name" value="HMA"/>
    <property type="match status" value="1"/>
</dbReference>
<organism evidence="5 6">
    <name type="scientific">Capillibacterium thermochitinicola</name>
    <dbReference type="NCBI Taxonomy" id="2699427"/>
    <lineage>
        <taxon>Bacteria</taxon>
        <taxon>Bacillati</taxon>
        <taxon>Bacillota</taxon>
        <taxon>Capillibacterium</taxon>
    </lineage>
</organism>
<dbReference type="GO" id="GO:0005507">
    <property type="term" value="F:copper ion binding"/>
    <property type="evidence" value="ECO:0007669"/>
    <property type="project" value="InterPro"/>
</dbReference>
<dbReference type="InterPro" id="IPR006121">
    <property type="entry name" value="HMA_dom"/>
</dbReference>
<dbReference type="PANTHER" id="PTHR46594:SF4">
    <property type="entry name" value="P-TYPE CATION-TRANSPORTING ATPASE"/>
    <property type="match status" value="1"/>
</dbReference>
<dbReference type="InterPro" id="IPR000428">
    <property type="entry name" value="Cu-bd"/>
</dbReference>
<reference evidence="5" key="1">
    <citation type="submission" date="2020-06" db="EMBL/GenBank/DDBJ databases">
        <title>Novel chitinolytic bacterium.</title>
        <authorList>
            <person name="Ungkulpasvich U."/>
            <person name="Kosugi A."/>
            <person name="Uke A."/>
        </authorList>
    </citation>
    <scope>NUCLEOTIDE SEQUENCE</scope>
    <source>
        <strain evidence="5">UUS1-1</strain>
    </source>
</reference>
<dbReference type="FunFam" id="3.30.70.100:FF:000005">
    <property type="entry name" value="Copper-exporting P-type ATPase A"/>
    <property type="match status" value="1"/>
</dbReference>
<proteinExistence type="predicted"/>
<name>A0A8J6LLU8_9FIRM</name>
<keyword evidence="3" id="KW-0186">Copper</keyword>
<gene>
    <name evidence="5" type="ORF">G5B42_02770</name>
</gene>
<dbReference type="InterPro" id="IPR006122">
    <property type="entry name" value="HMA_Cu_ion-bd"/>
</dbReference>
<evidence type="ECO:0000259" key="4">
    <source>
        <dbReference type="PROSITE" id="PS50846"/>
    </source>
</evidence>
<dbReference type="PROSITE" id="PS01047">
    <property type="entry name" value="HMA_1"/>
    <property type="match status" value="1"/>
</dbReference>
<accession>A0A8J6LLU8</accession>
<dbReference type="GO" id="GO:0006825">
    <property type="term" value="P:copper ion transport"/>
    <property type="evidence" value="ECO:0007669"/>
    <property type="project" value="InterPro"/>
</dbReference>
<dbReference type="SUPFAM" id="SSF55008">
    <property type="entry name" value="HMA, heavy metal-associated domain"/>
    <property type="match status" value="1"/>
</dbReference>
<feature type="domain" description="HMA" evidence="4">
    <location>
        <begin position="1"/>
        <end position="66"/>
    </location>
</feature>
<dbReference type="EMBL" id="JAAKDE010000004">
    <property type="protein sequence ID" value="MBA2132468.1"/>
    <property type="molecule type" value="Genomic_DNA"/>
</dbReference>
<dbReference type="AlphaFoldDB" id="A0A8J6LLU8"/>
<dbReference type="InterPro" id="IPR017969">
    <property type="entry name" value="Heavy-metal-associated_CS"/>
</dbReference>
<evidence type="ECO:0000256" key="2">
    <source>
        <dbReference type="ARBA" id="ARBA00022723"/>
    </source>
</evidence>
<dbReference type="Proteomes" id="UP000657177">
    <property type="component" value="Unassembled WGS sequence"/>
</dbReference>